<dbReference type="Proteomes" id="UP000199632">
    <property type="component" value="Unassembled WGS sequence"/>
</dbReference>
<protein>
    <submittedName>
        <fullName evidence="7">Na+/melibiose symporter</fullName>
    </submittedName>
</protein>
<dbReference type="InterPro" id="IPR039672">
    <property type="entry name" value="MFS_2"/>
</dbReference>
<dbReference type="Gene3D" id="1.20.1250.20">
    <property type="entry name" value="MFS general substrate transporter like domains"/>
    <property type="match status" value="2"/>
</dbReference>
<evidence type="ECO:0000256" key="4">
    <source>
        <dbReference type="ARBA" id="ARBA00023136"/>
    </source>
</evidence>
<proteinExistence type="predicted"/>
<dbReference type="GO" id="GO:0015293">
    <property type="term" value="F:symporter activity"/>
    <property type="evidence" value="ECO:0007669"/>
    <property type="project" value="InterPro"/>
</dbReference>
<organism evidence="7 8">
    <name type="scientific">Asanoa ishikariensis</name>
    <dbReference type="NCBI Taxonomy" id="137265"/>
    <lineage>
        <taxon>Bacteria</taxon>
        <taxon>Bacillati</taxon>
        <taxon>Actinomycetota</taxon>
        <taxon>Actinomycetes</taxon>
        <taxon>Micromonosporales</taxon>
        <taxon>Micromonosporaceae</taxon>
        <taxon>Asanoa</taxon>
    </lineage>
</organism>
<feature type="transmembrane region" description="Helical" evidence="5">
    <location>
        <begin position="120"/>
        <end position="142"/>
    </location>
</feature>
<evidence type="ECO:0000313" key="8">
    <source>
        <dbReference type="Proteomes" id="UP000199632"/>
    </source>
</evidence>
<feature type="transmembrane region" description="Helical" evidence="5">
    <location>
        <begin position="21"/>
        <end position="46"/>
    </location>
</feature>
<feature type="transmembrane region" description="Helical" evidence="5">
    <location>
        <begin position="311"/>
        <end position="328"/>
    </location>
</feature>
<evidence type="ECO:0000259" key="6">
    <source>
        <dbReference type="PROSITE" id="PS50850"/>
    </source>
</evidence>
<dbReference type="InterPro" id="IPR020846">
    <property type="entry name" value="MFS_dom"/>
</dbReference>
<evidence type="ECO:0000313" key="7">
    <source>
        <dbReference type="EMBL" id="SDZ43716.1"/>
    </source>
</evidence>
<dbReference type="GO" id="GO:0005886">
    <property type="term" value="C:plasma membrane"/>
    <property type="evidence" value="ECO:0007669"/>
    <property type="project" value="UniProtKB-SubCell"/>
</dbReference>
<dbReference type="Pfam" id="PF13347">
    <property type="entry name" value="MFS_2"/>
    <property type="match status" value="1"/>
</dbReference>
<feature type="transmembrane region" description="Helical" evidence="5">
    <location>
        <begin position="425"/>
        <end position="442"/>
    </location>
</feature>
<feature type="transmembrane region" description="Helical" evidence="5">
    <location>
        <begin position="283"/>
        <end position="302"/>
    </location>
</feature>
<dbReference type="EMBL" id="FNQB01000003">
    <property type="protein sequence ID" value="SDZ43716.1"/>
    <property type="molecule type" value="Genomic_DNA"/>
</dbReference>
<comment type="subcellular location">
    <subcellularLocation>
        <location evidence="1">Cell membrane</location>
        <topology evidence="1">Multi-pass membrane protein</topology>
    </subcellularLocation>
</comment>
<name>A0A1H3T0C2_9ACTN</name>
<dbReference type="PROSITE" id="PS50850">
    <property type="entry name" value="MFS"/>
    <property type="match status" value="1"/>
</dbReference>
<feature type="transmembrane region" description="Helical" evidence="5">
    <location>
        <begin position="93"/>
        <end position="114"/>
    </location>
</feature>
<dbReference type="PANTHER" id="PTHR11328:SF24">
    <property type="entry name" value="MAJOR FACILITATOR SUPERFAMILY (MFS) PROFILE DOMAIN-CONTAINING PROTEIN"/>
    <property type="match status" value="1"/>
</dbReference>
<dbReference type="OrthoDB" id="3717977at2"/>
<evidence type="ECO:0000256" key="2">
    <source>
        <dbReference type="ARBA" id="ARBA00022692"/>
    </source>
</evidence>
<dbReference type="InterPro" id="IPR036259">
    <property type="entry name" value="MFS_trans_sf"/>
</dbReference>
<dbReference type="AlphaFoldDB" id="A0A1H3T0C2"/>
<dbReference type="RefSeq" id="WP_090798065.1">
    <property type="nucleotide sequence ID" value="NZ_BOND01000004.1"/>
</dbReference>
<feature type="domain" description="Major facilitator superfamily (MFS) profile" evidence="6">
    <location>
        <begin position="245"/>
        <end position="452"/>
    </location>
</feature>
<sequence length="452" mass="46673">MTRTPTEPVTETGTVSLPRTGLLAFAGGSIGMGVWITVPGLLLLYFLTDVLAVAPLAAGFALLVPKIADVLLHPFVGHVSDVQRARHGHRLTLMLLACVLPLAFAGLFAVPGGLHGNAAAIWVAAFYVLGNLLFAAYQVPYLSTPADLAIGYHERTRLMSFRMVVLTVGILLSGVLAPVLVGGDDPTRTGYVVMGCALAAGMLAAMLVGINGVRRLGAVAGTPVNAAPPPLRGIRVLLNSLRDPQFRPLVTAYLLTGTATHLVLAAVPYYATYELGRSGLTTVLIAAFLGPALVATPVWLAVTRRIGKQRGLLVAQGVFAVGGLVLALGGRVPLAVLVAVVAVLGVAFAALQLLYFAMLPDVVAAASGRKIADAGSYTGVWTAADSAGGAIGPYIYAACLAIGGFVGSSGDDVTQSASALDAVRYGFGIVPAVLLVAALLVQRRYTLDRTHR</sequence>
<dbReference type="PANTHER" id="PTHR11328">
    <property type="entry name" value="MAJOR FACILITATOR SUPERFAMILY DOMAIN-CONTAINING PROTEIN"/>
    <property type="match status" value="1"/>
</dbReference>
<keyword evidence="8" id="KW-1185">Reference proteome</keyword>
<evidence type="ECO:0000256" key="3">
    <source>
        <dbReference type="ARBA" id="ARBA00022989"/>
    </source>
</evidence>
<feature type="transmembrane region" description="Helical" evidence="5">
    <location>
        <begin position="334"/>
        <end position="359"/>
    </location>
</feature>
<feature type="transmembrane region" description="Helical" evidence="5">
    <location>
        <begin position="250"/>
        <end position="271"/>
    </location>
</feature>
<evidence type="ECO:0000256" key="1">
    <source>
        <dbReference type="ARBA" id="ARBA00004651"/>
    </source>
</evidence>
<reference evidence="8" key="1">
    <citation type="submission" date="2016-10" db="EMBL/GenBank/DDBJ databases">
        <authorList>
            <person name="Varghese N."/>
            <person name="Submissions S."/>
        </authorList>
    </citation>
    <scope>NUCLEOTIDE SEQUENCE [LARGE SCALE GENOMIC DNA]</scope>
    <source>
        <strain evidence="8">DSM 44718</strain>
    </source>
</reference>
<dbReference type="STRING" id="137265.SAMN05421684_5016"/>
<accession>A0A1H3T0C2</accession>
<keyword evidence="4 5" id="KW-0472">Membrane</keyword>
<keyword evidence="3 5" id="KW-1133">Transmembrane helix</keyword>
<keyword evidence="2 5" id="KW-0812">Transmembrane</keyword>
<feature type="transmembrane region" description="Helical" evidence="5">
    <location>
        <begin position="52"/>
        <end position="72"/>
    </location>
</feature>
<evidence type="ECO:0000256" key="5">
    <source>
        <dbReference type="SAM" id="Phobius"/>
    </source>
</evidence>
<gene>
    <name evidence="7" type="ORF">SAMN05421684_5016</name>
</gene>
<feature type="transmembrane region" description="Helical" evidence="5">
    <location>
        <begin position="380"/>
        <end position="405"/>
    </location>
</feature>
<dbReference type="GO" id="GO:0008643">
    <property type="term" value="P:carbohydrate transport"/>
    <property type="evidence" value="ECO:0007669"/>
    <property type="project" value="InterPro"/>
</dbReference>
<dbReference type="SUPFAM" id="SSF103473">
    <property type="entry name" value="MFS general substrate transporter"/>
    <property type="match status" value="1"/>
</dbReference>
<feature type="transmembrane region" description="Helical" evidence="5">
    <location>
        <begin position="189"/>
        <end position="210"/>
    </location>
</feature>
<feature type="transmembrane region" description="Helical" evidence="5">
    <location>
        <begin position="163"/>
        <end position="183"/>
    </location>
</feature>